<dbReference type="Pfam" id="PF07702">
    <property type="entry name" value="UTRA"/>
    <property type="match status" value="1"/>
</dbReference>
<name>A0A1W9HQS2_9HYPH</name>
<dbReference type="EMBL" id="LWDL01000031">
    <property type="protein sequence ID" value="OQW49766.1"/>
    <property type="molecule type" value="Genomic_DNA"/>
</dbReference>
<dbReference type="GO" id="GO:0003677">
    <property type="term" value="F:DNA binding"/>
    <property type="evidence" value="ECO:0007669"/>
    <property type="project" value="UniProtKB-KW"/>
</dbReference>
<dbReference type="InterPro" id="IPR050679">
    <property type="entry name" value="Bact_HTH_transcr_reg"/>
</dbReference>
<dbReference type="SUPFAM" id="SSF46785">
    <property type="entry name" value="Winged helix' DNA-binding domain"/>
    <property type="match status" value="1"/>
</dbReference>
<dbReference type="SMART" id="SM00345">
    <property type="entry name" value="HTH_GNTR"/>
    <property type="match status" value="1"/>
</dbReference>
<evidence type="ECO:0000256" key="1">
    <source>
        <dbReference type="ARBA" id="ARBA00023015"/>
    </source>
</evidence>
<evidence type="ECO:0000313" key="5">
    <source>
        <dbReference type="EMBL" id="OQW49766.1"/>
    </source>
</evidence>
<dbReference type="STRING" id="1827387.A4S15_02285"/>
<keyword evidence="2" id="KW-0238">DNA-binding</keyword>
<dbReference type="PRINTS" id="PR00035">
    <property type="entry name" value="HTHGNTR"/>
</dbReference>
<proteinExistence type="predicted"/>
<sequence length="235" mass="26630">MTNGSLERASFRHIKEEILRRVTQGEWGPGTLLPGEIELAVEFGCSRATVNRSLRELSEAGLLERRRKAGTRVRLTPLRQARFEIPLIREEIEAAGAAYRYTLLQRAVGPAPVAMRKLFHTRPRERLLHLLCRHDSDGAPYQLEDRWINLAALPQAGTADFSTLGPNEWLVRAVPYSQVEISFLAEAAGPAACEHLGYASGEPVFMTERTTWWEGQTLTHVRLAYRRGHRMTARY</sequence>
<dbReference type="InterPro" id="IPR028978">
    <property type="entry name" value="Chorismate_lyase_/UTRA_dom_sf"/>
</dbReference>
<dbReference type="Gene3D" id="3.40.1410.10">
    <property type="entry name" value="Chorismate lyase-like"/>
    <property type="match status" value="1"/>
</dbReference>
<evidence type="ECO:0000256" key="2">
    <source>
        <dbReference type="ARBA" id="ARBA00023125"/>
    </source>
</evidence>
<keyword evidence="3" id="KW-0804">Transcription</keyword>
<dbReference type="Pfam" id="PF00392">
    <property type="entry name" value="GntR"/>
    <property type="match status" value="1"/>
</dbReference>
<dbReference type="SUPFAM" id="SSF64288">
    <property type="entry name" value="Chorismate lyase-like"/>
    <property type="match status" value="1"/>
</dbReference>
<protein>
    <submittedName>
        <fullName evidence="5">GntR family transcriptional regulator</fullName>
    </submittedName>
</protein>
<dbReference type="PANTHER" id="PTHR44846">
    <property type="entry name" value="MANNOSYL-D-GLYCERATE TRANSPORT/METABOLISM SYSTEM REPRESSOR MNGR-RELATED"/>
    <property type="match status" value="1"/>
</dbReference>
<comment type="caution">
    <text evidence="5">The sequence shown here is derived from an EMBL/GenBank/DDBJ whole genome shotgun (WGS) entry which is preliminary data.</text>
</comment>
<evidence type="ECO:0000256" key="3">
    <source>
        <dbReference type="ARBA" id="ARBA00023163"/>
    </source>
</evidence>
<keyword evidence="1" id="KW-0805">Transcription regulation</keyword>
<dbReference type="InterPro" id="IPR000524">
    <property type="entry name" value="Tscrpt_reg_HTH_GntR"/>
</dbReference>
<feature type="domain" description="HTH gntR-type" evidence="4">
    <location>
        <begin position="8"/>
        <end position="76"/>
    </location>
</feature>
<dbReference type="PROSITE" id="PS50949">
    <property type="entry name" value="HTH_GNTR"/>
    <property type="match status" value="1"/>
</dbReference>
<dbReference type="InterPro" id="IPR011663">
    <property type="entry name" value="UTRA"/>
</dbReference>
<accession>A0A1W9HQS2</accession>
<dbReference type="InterPro" id="IPR036388">
    <property type="entry name" value="WH-like_DNA-bd_sf"/>
</dbReference>
<dbReference type="GO" id="GO:0003700">
    <property type="term" value="F:DNA-binding transcription factor activity"/>
    <property type="evidence" value="ECO:0007669"/>
    <property type="project" value="InterPro"/>
</dbReference>
<organism evidence="5 6">
    <name type="scientific">Candidatus Raskinella chloraquaticus</name>
    <dbReference type="NCBI Taxonomy" id="1951219"/>
    <lineage>
        <taxon>Bacteria</taxon>
        <taxon>Pseudomonadati</taxon>
        <taxon>Pseudomonadota</taxon>
        <taxon>Alphaproteobacteria</taxon>
        <taxon>Hyphomicrobiales</taxon>
        <taxon>Phreatobacteraceae</taxon>
        <taxon>Candidatus Raskinella</taxon>
    </lineage>
</organism>
<gene>
    <name evidence="5" type="ORF">A4S15_02285</name>
</gene>
<reference evidence="5 6" key="1">
    <citation type="journal article" date="2017" name="Water Res.">
        <title>Comammox in drinking water systems.</title>
        <authorList>
            <person name="Wang Y."/>
            <person name="Ma L."/>
            <person name="Mao Y."/>
            <person name="Jiang X."/>
            <person name="Xia Y."/>
            <person name="Yu K."/>
            <person name="Li B."/>
            <person name="Zhang T."/>
        </authorList>
    </citation>
    <scope>NUCLEOTIDE SEQUENCE [LARGE SCALE GENOMIC DNA]</scope>
    <source>
        <strain evidence="5">SG_bin8</strain>
    </source>
</reference>
<dbReference type="AlphaFoldDB" id="A0A1W9HQS2"/>
<dbReference type="PANTHER" id="PTHR44846:SF16">
    <property type="entry name" value="TRANSCRIPTIONAL REGULATOR PHNF-RELATED"/>
    <property type="match status" value="1"/>
</dbReference>
<dbReference type="CDD" id="cd07377">
    <property type="entry name" value="WHTH_GntR"/>
    <property type="match status" value="1"/>
</dbReference>
<dbReference type="Proteomes" id="UP000192872">
    <property type="component" value="Unassembled WGS sequence"/>
</dbReference>
<dbReference type="InterPro" id="IPR036390">
    <property type="entry name" value="WH_DNA-bd_sf"/>
</dbReference>
<dbReference type="Gene3D" id="1.10.10.10">
    <property type="entry name" value="Winged helix-like DNA-binding domain superfamily/Winged helix DNA-binding domain"/>
    <property type="match status" value="1"/>
</dbReference>
<evidence type="ECO:0000259" key="4">
    <source>
        <dbReference type="PROSITE" id="PS50949"/>
    </source>
</evidence>
<evidence type="ECO:0000313" key="6">
    <source>
        <dbReference type="Proteomes" id="UP000192872"/>
    </source>
</evidence>
<dbReference type="SMART" id="SM00866">
    <property type="entry name" value="UTRA"/>
    <property type="match status" value="1"/>
</dbReference>